<dbReference type="Pfam" id="PF16868">
    <property type="entry name" value="NMT1_3"/>
    <property type="match status" value="1"/>
</dbReference>
<protein>
    <submittedName>
        <fullName evidence="1">TAXI family TRAP transporter solute-binding subunit</fullName>
    </submittedName>
</protein>
<dbReference type="NCBIfam" id="TIGR02122">
    <property type="entry name" value="TRAP_TAXI"/>
    <property type="match status" value="1"/>
</dbReference>
<dbReference type="InterPro" id="IPR011852">
    <property type="entry name" value="TRAP_TAXI"/>
</dbReference>
<reference evidence="1" key="1">
    <citation type="submission" date="2024-01" db="EMBL/GenBank/DDBJ databases">
        <title>Sequencing the genomes of a sandfly, Sergentomyia squamirostris, and its two endosymbionts.</title>
        <authorList>
            <person name="Itokawa K."/>
            <person name="Sanjoba C."/>
        </authorList>
    </citation>
    <scope>NUCLEOTIDE SEQUENCE</scope>
    <source>
        <strain evidence="1">RiSSQ</strain>
    </source>
</reference>
<name>A0AAT9G9S7_9RICK</name>
<dbReference type="EMBL" id="AP029170">
    <property type="protein sequence ID" value="BFD46532.1"/>
    <property type="molecule type" value="Genomic_DNA"/>
</dbReference>
<organism evidence="1">
    <name type="scientific">Candidatus Tisiphia endosymbiont of Sergentomyia squamirostris</name>
    <dbReference type="NCBI Taxonomy" id="3113639"/>
    <lineage>
        <taxon>Bacteria</taxon>
        <taxon>Pseudomonadati</taxon>
        <taxon>Pseudomonadota</taxon>
        <taxon>Alphaproteobacteria</taxon>
        <taxon>Rickettsiales</taxon>
        <taxon>Rickettsiaceae</taxon>
        <taxon>Rickettsieae</taxon>
        <taxon>Candidatus Tisiphia</taxon>
    </lineage>
</organism>
<dbReference type="SUPFAM" id="SSF53850">
    <property type="entry name" value="Periplasmic binding protein-like II"/>
    <property type="match status" value="1"/>
</dbReference>
<dbReference type="Gene3D" id="3.40.190.10">
    <property type="entry name" value="Periplasmic binding protein-like II"/>
    <property type="match status" value="2"/>
</dbReference>
<dbReference type="AlphaFoldDB" id="A0AAT9G9S7"/>
<dbReference type="PANTHER" id="PTHR42941">
    <property type="entry name" value="SLL1037 PROTEIN"/>
    <property type="match status" value="1"/>
</dbReference>
<sequence>MCKTFTLADKSVNCEVVPTSGGVENLALLKEGKIDLALVQSNVALEAFEGTGYYSNTEKMQEMRQVLNLYDEFFTVVVKNQDEIKTFSDIEGKRISNGLPFSSNTITYNAIRKLYNFTKEPIDVDEINYEESIKEFCSGKIDVIMMTVGHPNALMGFTANSCKVDFVPIEDNKIAQLIATNKAFHKALLDKRLYPGITLDQNTVAVTAILVTNSNMDAKLLDKFIGMFHKNVKHFKHSNYMLYNIDIEHFADTNNFVLPKHSVVRNR</sequence>
<dbReference type="PANTHER" id="PTHR42941:SF1">
    <property type="entry name" value="SLL1037 PROTEIN"/>
    <property type="match status" value="1"/>
</dbReference>
<evidence type="ECO:0000313" key="1">
    <source>
        <dbReference type="EMBL" id="BFD46532.1"/>
    </source>
</evidence>
<accession>A0AAT9G9S7</accession>
<gene>
    <name evidence="1" type="ORF">DMENIID0002_11780</name>
</gene>
<proteinExistence type="predicted"/>